<evidence type="ECO:0000259" key="4">
    <source>
        <dbReference type="Pfam" id="PF00535"/>
    </source>
</evidence>
<dbReference type="Proteomes" id="UP000477849">
    <property type="component" value="Unassembled WGS sequence"/>
</dbReference>
<dbReference type="Gene3D" id="3.90.550.10">
    <property type="entry name" value="Spore Coat Polysaccharide Biosynthesis Protein SpsA, Chain A"/>
    <property type="match status" value="1"/>
</dbReference>
<dbReference type="SUPFAM" id="SSF53448">
    <property type="entry name" value="Nucleotide-diphospho-sugar transferases"/>
    <property type="match status" value="1"/>
</dbReference>
<organism evidence="5 6">
    <name type="scientific">Rhizobium daejeonense</name>
    <dbReference type="NCBI Taxonomy" id="240521"/>
    <lineage>
        <taxon>Bacteria</taxon>
        <taxon>Pseudomonadati</taxon>
        <taxon>Pseudomonadota</taxon>
        <taxon>Alphaproteobacteria</taxon>
        <taxon>Hyphomicrobiales</taxon>
        <taxon>Rhizobiaceae</taxon>
        <taxon>Rhizobium/Agrobacterium group</taxon>
        <taxon>Rhizobium</taxon>
    </lineage>
</organism>
<dbReference type="EMBL" id="JAAKZH010000010">
    <property type="protein sequence ID" value="NGO66279.1"/>
    <property type="molecule type" value="Genomic_DNA"/>
</dbReference>
<name>A0A6M1S513_9HYPH</name>
<dbReference type="GO" id="GO:0016757">
    <property type="term" value="F:glycosyltransferase activity"/>
    <property type="evidence" value="ECO:0007669"/>
    <property type="project" value="UniProtKB-KW"/>
</dbReference>
<evidence type="ECO:0000256" key="3">
    <source>
        <dbReference type="ARBA" id="ARBA00022679"/>
    </source>
</evidence>
<feature type="domain" description="Glycosyltransferase 2-like" evidence="4">
    <location>
        <begin position="25"/>
        <end position="168"/>
    </location>
</feature>
<dbReference type="InterPro" id="IPR029044">
    <property type="entry name" value="Nucleotide-diphossugar_trans"/>
</dbReference>
<dbReference type="PANTHER" id="PTHR43179:SF12">
    <property type="entry name" value="GALACTOFURANOSYLTRANSFERASE GLFT2"/>
    <property type="match status" value="1"/>
</dbReference>
<dbReference type="InterPro" id="IPR001173">
    <property type="entry name" value="Glyco_trans_2-like"/>
</dbReference>
<comment type="caution">
    <text evidence="5">The sequence shown here is derived from an EMBL/GenBank/DDBJ whole genome shotgun (WGS) entry which is preliminary data.</text>
</comment>
<keyword evidence="6" id="KW-1185">Reference proteome</keyword>
<evidence type="ECO:0000313" key="6">
    <source>
        <dbReference type="Proteomes" id="UP000477849"/>
    </source>
</evidence>
<keyword evidence="2" id="KW-0328">Glycosyltransferase</keyword>
<keyword evidence="3 5" id="KW-0808">Transferase</keyword>
<evidence type="ECO:0000313" key="5">
    <source>
        <dbReference type="EMBL" id="NGO66279.1"/>
    </source>
</evidence>
<reference evidence="5 6" key="1">
    <citation type="submission" date="2020-02" db="EMBL/GenBank/DDBJ databases">
        <title>Genome sequence of the type strain CCBAU10050 of Rhizobium daejeonense.</title>
        <authorList>
            <person name="Gao J."/>
            <person name="Sun J."/>
        </authorList>
    </citation>
    <scope>NUCLEOTIDE SEQUENCE [LARGE SCALE GENOMIC DNA]</scope>
    <source>
        <strain evidence="5 6">CCBAU10050</strain>
    </source>
</reference>
<evidence type="ECO:0000256" key="2">
    <source>
        <dbReference type="ARBA" id="ARBA00022676"/>
    </source>
</evidence>
<dbReference type="PANTHER" id="PTHR43179">
    <property type="entry name" value="RHAMNOSYLTRANSFERASE WBBL"/>
    <property type="match status" value="1"/>
</dbReference>
<evidence type="ECO:0000256" key="1">
    <source>
        <dbReference type="ARBA" id="ARBA00006739"/>
    </source>
</evidence>
<protein>
    <submittedName>
        <fullName evidence="5">Glycosyltransferase</fullName>
    </submittedName>
</protein>
<proteinExistence type="inferred from homology"/>
<accession>A0A6M1S513</accession>
<dbReference type="RefSeq" id="WP_163901413.1">
    <property type="nucleotide sequence ID" value="NZ_CP048427.1"/>
</dbReference>
<sequence length="314" mass="34625">MTNALDQIGERRAAITTTHQFRLIVGIPSAGRRDILAAVAPHIARQTRLPDEIVVCVPSTEDADRETLSRLPCPVRVLVSAKGSCRQRNHILESSPDAEIVVFLDDDFLMSPPYLQHTEAIFAANPDVDICTGNVIADGITGPGISVTEGWQMLRSHARAKGQYLPVSPTYTGYGCNMAVRMSAVRIGGLRFDENLPLYGWLEDVDFSRIAARHGRVVSSPHLVGVHLGTKVGRTSGVRFGYSQIANPIYLMRKETMTPRHALVQMGRNLVANIVKTWKPEPWIDRRGRLRGNFLAFSDLIAGRLAPQNIEGLD</sequence>
<dbReference type="Pfam" id="PF00535">
    <property type="entry name" value="Glycos_transf_2"/>
    <property type="match status" value="1"/>
</dbReference>
<comment type="similarity">
    <text evidence="1">Belongs to the glycosyltransferase 2 family.</text>
</comment>
<dbReference type="AlphaFoldDB" id="A0A6M1S513"/>
<gene>
    <name evidence="5" type="ORF">G6N76_21690</name>
</gene>